<gene>
    <name evidence="1" type="ORF">MGAL_10B064264</name>
</gene>
<evidence type="ECO:0000313" key="2">
    <source>
        <dbReference type="Proteomes" id="UP000596742"/>
    </source>
</evidence>
<dbReference type="AlphaFoldDB" id="A0A8B6F6Y7"/>
<organism evidence="1 2">
    <name type="scientific">Mytilus galloprovincialis</name>
    <name type="common">Mediterranean mussel</name>
    <dbReference type="NCBI Taxonomy" id="29158"/>
    <lineage>
        <taxon>Eukaryota</taxon>
        <taxon>Metazoa</taxon>
        <taxon>Spiralia</taxon>
        <taxon>Lophotrochozoa</taxon>
        <taxon>Mollusca</taxon>
        <taxon>Bivalvia</taxon>
        <taxon>Autobranchia</taxon>
        <taxon>Pteriomorphia</taxon>
        <taxon>Mytilida</taxon>
        <taxon>Mytiloidea</taxon>
        <taxon>Mytilidae</taxon>
        <taxon>Mytilinae</taxon>
        <taxon>Mytilus</taxon>
    </lineage>
</organism>
<proteinExistence type="predicted"/>
<accession>A0A8B6F6Y7</accession>
<name>A0A8B6F6Y7_MYTGA</name>
<reference evidence="1" key="1">
    <citation type="submission" date="2018-11" db="EMBL/GenBank/DDBJ databases">
        <authorList>
            <person name="Alioto T."/>
            <person name="Alioto T."/>
        </authorList>
    </citation>
    <scope>NUCLEOTIDE SEQUENCE</scope>
</reference>
<dbReference type="OrthoDB" id="6196633at2759"/>
<evidence type="ECO:0000313" key="1">
    <source>
        <dbReference type="EMBL" id="VDI45402.1"/>
    </source>
</evidence>
<sequence length="195" mass="22940">MYVFLDIYVFPFFSEVNRWGKLVFNAVAGSGIDTYRAYIDKLYEPGKYDNTGNFRSSDIDNWNSLNINKVFVVIHANNKPTAEIRFDIPPGTNNVNWFSPSYVSTNTWNDLTYSISDYRKFSIIGDRQRRFYIYKNYDFCSKLEKGWLVVVDAYTFDCKFDEADNYPVFRHSIDTMCAFNFDDYVEGETFSIFIS</sequence>
<dbReference type="EMBL" id="UYJE01006363">
    <property type="protein sequence ID" value="VDI45402.1"/>
    <property type="molecule type" value="Genomic_DNA"/>
</dbReference>
<protein>
    <submittedName>
        <fullName evidence="1">Uncharacterized protein</fullName>
    </submittedName>
</protein>
<dbReference type="Proteomes" id="UP000596742">
    <property type="component" value="Unassembled WGS sequence"/>
</dbReference>
<keyword evidence="2" id="KW-1185">Reference proteome</keyword>
<comment type="caution">
    <text evidence="1">The sequence shown here is derived from an EMBL/GenBank/DDBJ whole genome shotgun (WGS) entry which is preliminary data.</text>
</comment>